<feature type="non-terminal residue" evidence="2">
    <location>
        <position position="1"/>
    </location>
</feature>
<dbReference type="Pfam" id="PF20773">
    <property type="entry name" value="InhA-like_MAM"/>
    <property type="match status" value="1"/>
</dbReference>
<proteinExistence type="predicted"/>
<dbReference type="AlphaFoldDB" id="X1RBD2"/>
<sequence>TVDYVAHAQDNPNTPDGREPTDYETAGLWHAFTGYSGGWMPVSMDLSPFAGHSIDLYFTLWQDGAFTLQNMYVDDISIPEIGFSDDIEAGEDDWATTGWYVTDGILDNGWGVTVIDTKSVPTARYPEPADNFAMTLHSIHTMFVYPGTQSGYLGVSATTGKSGRVKVAIVANHADHILTSSYVLIVS</sequence>
<gene>
    <name evidence="2" type="ORF">S12H4_05501</name>
</gene>
<reference evidence="2" key="1">
    <citation type="journal article" date="2014" name="Front. Microbiol.">
        <title>High frequency of phylogenetically diverse reductive dehalogenase-homologous genes in deep subseafloor sedimentary metagenomes.</title>
        <authorList>
            <person name="Kawai M."/>
            <person name="Futagami T."/>
            <person name="Toyoda A."/>
            <person name="Takaki Y."/>
            <person name="Nishi S."/>
            <person name="Hori S."/>
            <person name="Arai W."/>
            <person name="Tsubouchi T."/>
            <person name="Morono Y."/>
            <person name="Uchiyama I."/>
            <person name="Ito T."/>
            <person name="Fujiyama A."/>
            <person name="Inagaki F."/>
            <person name="Takami H."/>
        </authorList>
    </citation>
    <scope>NUCLEOTIDE SEQUENCE</scope>
    <source>
        <strain evidence="2">Expedition CK06-06</strain>
    </source>
</reference>
<accession>X1RBD2</accession>
<evidence type="ECO:0000256" key="1">
    <source>
        <dbReference type="SAM" id="MobiDB-lite"/>
    </source>
</evidence>
<feature type="region of interest" description="Disordered" evidence="1">
    <location>
        <begin position="1"/>
        <end position="21"/>
    </location>
</feature>
<evidence type="ECO:0000313" key="2">
    <source>
        <dbReference type="EMBL" id="GAI64341.1"/>
    </source>
</evidence>
<name>X1RBD2_9ZZZZ</name>
<comment type="caution">
    <text evidence="2">The sequence shown here is derived from an EMBL/GenBank/DDBJ whole genome shotgun (WGS) entry which is preliminary data.</text>
</comment>
<dbReference type="EMBL" id="BARW01001830">
    <property type="protein sequence ID" value="GAI64341.1"/>
    <property type="molecule type" value="Genomic_DNA"/>
</dbReference>
<protein>
    <submittedName>
        <fullName evidence="2">Uncharacterized protein</fullName>
    </submittedName>
</protein>
<organism evidence="2">
    <name type="scientific">marine sediment metagenome</name>
    <dbReference type="NCBI Taxonomy" id="412755"/>
    <lineage>
        <taxon>unclassified sequences</taxon>
        <taxon>metagenomes</taxon>
        <taxon>ecological metagenomes</taxon>
    </lineage>
</organism>